<dbReference type="Proteomes" id="UP000571817">
    <property type="component" value="Unassembled WGS sequence"/>
</dbReference>
<dbReference type="InterPro" id="IPR036318">
    <property type="entry name" value="FAD-bd_PCMH-like_sf"/>
</dbReference>
<proteinExistence type="predicted"/>
<dbReference type="InterPro" id="IPR016166">
    <property type="entry name" value="FAD-bd_PCMH"/>
</dbReference>
<evidence type="ECO:0000313" key="5">
    <source>
        <dbReference type="EMBL" id="NYJ76180.1"/>
    </source>
</evidence>
<name>A0A853DNJ3_9MICO</name>
<feature type="compositionally biased region" description="Basic and acidic residues" evidence="3">
    <location>
        <begin position="9"/>
        <end position="21"/>
    </location>
</feature>
<dbReference type="EMBL" id="JACCFW010000001">
    <property type="protein sequence ID" value="NYJ76180.1"/>
    <property type="molecule type" value="Genomic_DNA"/>
</dbReference>
<evidence type="ECO:0000259" key="4">
    <source>
        <dbReference type="PROSITE" id="PS51387"/>
    </source>
</evidence>
<organism evidence="5 6">
    <name type="scientific">Allobranchiibius huperziae</name>
    <dbReference type="NCBI Taxonomy" id="1874116"/>
    <lineage>
        <taxon>Bacteria</taxon>
        <taxon>Bacillati</taxon>
        <taxon>Actinomycetota</taxon>
        <taxon>Actinomycetes</taxon>
        <taxon>Micrococcales</taxon>
        <taxon>Dermacoccaceae</taxon>
        <taxon>Allobranchiibius</taxon>
    </lineage>
</organism>
<protein>
    <submittedName>
        <fullName evidence="5">Glycolate oxidase FAD binding subunit</fullName>
    </submittedName>
</protein>
<dbReference type="SUPFAM" id="SSF56176">
    <property type="entry name" value="FAD-binding/transporter-associated domain-like"/>
    <property type="match status" value="1"/>
</dbReference>
<evidence type="ECO:0000256" key="1">
    <source>
        <dbReference type="ARBA" id="ARBA00022630"/>
    </source>
</evidence>
<accession>A0A853DNJ3</accession>
<reference evidence="5 6" key="1">
    <citation type="submission" date="2020-07" db="EMBL/GenBank/DDBJ databases">
        <title>Sequencing the genomes of 1000 actinobacteria strains.</title>
        <authorList>
            <person name="Klenk H.-P."/>
        </authorList>
    </citation>
    <scope>NUCLEOTIDE SEQUENCE [LARGE SCALE GENOMIC DNA]</scope>
    <source>
        <strain evidence="5 6">DSM 29531</strain>
    </source>
</reference>
<keyword evidence="1" id="KW-0285">Flavoprotein</keyword>
<evidence type="ECO:0000256" key="3">
    <source>
        <dbReference type="SAM" id="MobiDB-lite"/>
    </source>
</evidence>
<dbReference type="Pfam" id="PF01565">
    <property type="entry name" value="FAD_binding_4"/>
    <property type="match status" value="1"/>
</dbReference>
<dbReference type="InterPro" id="IPR016169">
    <property type="entry name" value="FAD-bd_PCMH_sub2"/>
</dbReference>
<keyword evidence="6" id="KW-1185">Reference proteome</keyword>
<feature type="domain" description="FAD-binding PCMH-type" evidence="4">
    <location>
        <begin position="1"/>
        <end position="180"/>
    </location>
</feature>
<dbReference type="Gene3D" id="3.30.465.10">
    <property type="match status" value="1"/>
</dbReference>
<dbReference type="PANTHER" id="PTHR11748">
    <property type="entry name" value="D-LACTATE DEHYDROGENASE"/>
    <property type="match status" value="1"/>
</dbReference>
<dbReference type="PROSITE" id="PS51387">
    <property type="entry name" value="FAD_PCMH"/>
    <property type="match status" value="1"/>
</dbReference>
<comment type="caution">
    <text evidence="5">The sequence shown here is derived from an EMBL/GenBank/DDBJ whole genome shotgun (WGS) entry which is preliminary data.</text>
</comment>
<dbReference type="GO" id="GO:0071949">
    <property type="term" value="F:FAD binding"/>
    <property type="evidence" value="ECO:0007669"/>
    <property type="project" value="InterPro"/>
</dbReference>
<dbReference type="PANTHER" id="PTHR11748:SF103">
    <property type="entry name" value="GLYCOLATE OXIDASE SUBUNIT GLCE"/>
    <property type="match status" value="1"/>
</dbReference>
<dbReference type="GO" id="GO:0003824">
    <property type="term" value="F:catalytic activity"/>
    <property type="evidence" value="ECO:0007669"/>
    <property type="project" value="InterPro"/>
</dbReference>
<sequence>MSETAQKVAPRDLEEASRVLRKSESDGHTVLFTGGGTKAQWGGITDPTDLQISTGHLNVLISHHPGEMTAAVGAGMPLQTLQTQLAEEGQWLALDPATERHGATIGGLLATGDAGPRRLRFGTMRDLAIGTTLLLADGTIAHSGSHVIKNVAGYDLTKLFYGSLGSLGLIGEVIVRLHPLPASSATVLASATAHQATVAAAALRRSGVEPTAVEWLDRAGLEDEPTLLVRVDGSADGTAAGSARVAKVLTDEGLSPHVLDQDEADRRWAAVAEAATGGPDDTVVRAGALPDRSPQLIESLHAIADEHGVSASVASSTGLGLHTAVLRGSARAQADVARRWREGVETLGGSCSLRSRPAAVADRLAPFGTPPSSAALLRAVKLQFDPLERCAPGRFRGWH</sequence>
<dbReference type="InterPro" id="IPR006094">
    <property type="entry name" value="Oxid_FAD_bind_N"/>
</dbReference>
<keyword evidence="2" id="KW-0274">FAD</keyword>
<dbReference type="InterPro" id="IPR016164">
    <property type="entry name" value="FAD-linked_Oxase-like_C"/>
</dbReference>
<dbReference type="RefSeq" id="WP_179483270.1">
    <property type="nucleotide sequence ID" value="NZ_JACCFW010000001.1"/>
</dbReference>
<evidence type="ECO:0000256" key="2">
    <source>
        <dbReference type="ARBA" id="ARBA00022827"/>
    </source>
</evidence>
<feature type="region of interest" description="Disordered" evidence="3">
    <location>
        <begin position="1"/>
        <end position="21"/>
    </location>
</feature>
<gene>
    <name evidence="5" type="ORF">HNR15_003143</name>
</gene>
<evidence type="ECO:0000313" key="6">
    <source>
        <dbReference type="Proteomes" id="UP000571817"/>
    </source>
</evidence>
<dbReference type="SUPFAM" id="SSF55103">
    <property type="entry name" value="FAD-linked oxidases, C-terminal domain"/>
    <property type="match status" value="1"/>
</dbReference>
<dbReference type="AlphaFoldDB" id="A0A853DNJ3"/>